<comment type="function">
    <text evidence="9 10">One of the proteins that surrounds the polypeptide exit tunnel on the outside of the subunit.</text>
</comment>
<dbReference type="InterPro" id="IPR008991">
    <property type="entry name" value="Translation_prot_SH3-like_sf"/>
</dbReference>
<keyword evidence="6 10" id="KW-0689">Ribosomal protein</keyword>
<dbReference type="GO" id="GO:0019843">
    <property type="term" value="F:rRNA binding"/>
    <property type="evidence" value="ECO:0007669"/>
    <property type="project" value="UniProtKB-UniRule"/>
</dbReference>
<evidence type="ECO:0000313" key="12">
    <source>
        <dbReference type="EMBL" id="OFI06882.1"/>
    </source>
</evidence>
<reference evidence="12 13" key="1">
    <citation type="submission" date="2016-06" db="EMBL/GenBank/DDBJ databases">
        <title>Genome sequence of Clostridium acetireducens DSM 10703.</title>
        <authorList>
            <person name="Poehlein A."/>
            <person name="Fluechter S."/>
            <person name="Duerre P."/>
            <person name="Daniel R."/>
        </authorList>
    </citation>
    <scope>NUCLEOTIDE SEQUENCE [LARGE SCALE GENOMIC DNA]</scope>
    <source>
        <strain evidence="12 13">DSM 10703</strain>
    </source>
</reference>
<dbReference type="GO" id="GO:0003735">
    <property type="term" value="F:structural constituent of ribosome"/>
    <property type="evidence" value="ECO:0007669"/>
    <property type="project" value="InterPro"/>
</dbReference>
<dbReference type="HAMAP" id="MF_01326_B">
    <property type="entry name" value="Ribosomal_uL24_B"/>
    <property type="match status" value="1"/>
</dbReference>
<keyword evidence="5 10" id="KW-0694">RNA-binding</keyword>
<accession>A0A1E8F156</accession>
<dbReference type="FunFam" id="2.30.30.30:FF:000004">
    <property type="entry name" value="50S ribosomal protein L24"/>
    <property type="match status" value="1"/>
</dbReference>
<dbReference type="RefSeq" id="WP_070109636.1">
    <property type="nucleotide sequence ID" value="NZ_LZFO01000007.1"/>
</dbReference>
<evidence type="ECO:0000256" key="7">
    <source>
        <dbReference type="ARBA" id="ARBA00023274"/>
    </source>
</evidence>
<dbReference type="InterPro" id="IPR057264">
    <property type="entry name" value="Ribosomal_uL24_C"/>
</dbReference>
<keyword evidence="7 10" id="KW-0687">Ribonucleoprotein</keyword>
<gene>
    <name evidence="10 12" type="primary">rplX</name>
    <name evidence="12" type="ORF">CLOACE_06750</name>
</gene>
<evidence type="ECO:0000256" key="3">
    <source>
        <dbReference type="ARBA" id="ARBA00011838"/>
    </source>
</evidence>
<evidence type="ECO:0000256" key="9">
    <source>
        <dbReference type="ARBA" id="ARBA00058688"/>
    </source>
</evidence>
<dbReference type="OrthoDB" id="9807419at2"/>
<sequence length="107" mass="11946">MASNKIHVRKQDTVMVISGKDKGKIGEVLAVYPRKGKVLVKGINIVTKHQKPNRQNMQGGIVRQEAPIFSSKVMLYCTKCKTVTRISKKVLDDGTKVRVCKKCGETF</sequence>
<keyword evidence="13" id="KW-1185">Reference proteome</keyword>
<evidence type="ECO:0000256" key="2">
    <source>
        <dbReference type="ARBA" id="ARBA00010618"/>
    </source>
</evidence>
<dbReference type="NCBIfam" id="TIGR01079">
    <property type="entry name" value="rplX_bact"/>
    <property type="match status" value="1"/>
</dbReference>
<dbReference type="InterPro" id="IPR041988">
    <property type="entry name" value="Ribosomal_uL24_KOW"/>
</dbReference>
<evidence type="ECO:0000256" key="6">
    <source>
        <dbReference type="ARBA" id="ARBA00022980"/>
    </source>
</evidence>
<evidence type="ECO:0000259" key="11">
    <source>
        <dbReference type="SMART" id="SM00739"/>
    </source>
</evidence>
<evidence type="ECO:0000256" key="1">
    <source>
        <dbReference type="ARBA" id="ARBA00004072"/>
    </source>
</evidence>
<dbReference type="SUPFAM" id="SSF50104">
    <property type="entry name" value="Translation proteins SH3-like domain"/>
    <property type="match status" value="1"/>
</dbReference>
<dbReference type="SMART" id="SM00739">
    <property type="entry name" value="KOW"/>
    <property type="match status" value="1"/>
</dbReference>
<evidence type="ECO:0000256" key="4">
    <source>
        <dbReference type="ARBA" id="ARBA00022730"/>
    </source>
</evidence>
<organism evidence="12 13">
    <name type="scientific">Clostridium acetireducens DSM 10703</name>
    <dbReference type="NCBI Taxonomy" id="1121290"/>
    <lineage>
        <taxon>Bacteria</taxon>
        <taxon>Bacillati</taxon>
        <taxon>Bacillota</taxon>
        <taxon>Clostridia</taxon>
        <taxon>Eubacteriales</taxon>
        <taxon>Clostridiaceae</taxon>
        <taxon>Clostridium</taxon>
    </lineage>
</organism>
<proteinExistence type="inferred from homology"/>
<dbReference type="Pfam" id="PF00467">
    <property type="entry name" value="KOW"/>
    <property type="match status" value="1"/>
</dbReference>
<dbReference type="InterPro" id="IPR014722">
    <property type="entry name" value="Rib_uL2_dom2"/>
</dbReference>
<evidence type="ECO:0000256" key="5">
    <source>
        <dbReference type="ARBA" id="ARBA00022884"/>
    </source>
</evidence>
<keyword evidence="4 10" id="KW-0699">rRNA-binding</keyword>
<evidence type="ECO:0000313" key="13">
    <source>
        <dbReference type="Proteomes" id="UP000175744"/>
    </source>
</evidence>
<evidence type="ECO:0000256" key="8">
    <source>
        <dbReference type="ARBA" id="ARBA00035206"/>
    </source>
</evidence>
<dbReference type="STRING" id="1121290.CLAOCE_06750"/>
<dbReference type="CDD" id="cd06089">
    <property type="entry name" value="KOW_RPL26"/>
    <property type="match status" value="1"/>
</dbReference>
<dbReference type="GO" id="GO:0006412">
    <property type="term" value="P:translation"/>
    <property type="evidence" value="ECO:0007669"/>
    <property type="project" value="UniProtKB-UniRule"/>
</dbReference>
<feature type="domain" description="KOW" evidence="11">
    <location>
        <begin position="7"/>
        <end position="34"/>
    </location>
</feature>
<dbReference type="PATRIC" id="fig|1121290.3.peg.687"/>
<dbReference type="GO" id="GO:1990904">
    <property type="term" value="C:ribonucleoprotein complex"/>
    <property type="evidence" value="ECO:0007669"/>
    <property type="project" value="UniProtKB-KW"/>
</dbReference>
<dbReference type="PANTHER" id="PTHR12903">
    <property type="entry name" value="MITOCHONDRIAL RIBOSOMAL PROTEIN L24"/>
    <property type="match status" value="1"/>
</dbReference>
<comment type="caution">
    <text evidence="12">The sequence shown here is derived from an EMBL/GenBank/DDBJ whole genome shotgun (WGS) entry which is preliminary data.</text>
</comment>
<dbReference type="Proteomes" id="UP000175744">
    <property type="component" value="Unassembled WGS sequence"/>
</dbReference>
<comment type="function">
    <text evidence="1 10">One of two assembly initiator proteins, it binds directly to the 5'-end of the 23S rRNA, where it nucleates assembly of the 50S subunit.</text>
</comment>
<dbReference type="Pfam" id="PF17136">
    <property type="entry name" value="ribosomal_L24"/>
    <property type="match status" value="1"/>
</dbReference>
<dbReference type="InterPro" id="IPR003256">
    <property type="entry name" value="Ribosomal_uL24"/>
</dbReference>
<dbReference type="GO" id="GO:0005840">
    <property type="term" value="C:ribosome"/>
    <property type="evidence" value="ECO:0007669"/>
    <property type="project" value="UniProtKB-KW"/>
</dbReference>
<evidence type="ECO:0000256" key="10">
    <source>
        <dbReference type="HAMAP-Rule" id="MF_01326"/>
    </source>
</evidence>
<dbReference type="InterPro" id="IPR005824">
    <property type="entry name" value="KOW"/>
</dbReference>
<comment type="similarity">
    <text evidence="2 10">Belongs to the universal ribosomal protein uL24 family.</text>
</comment>
<name>A0A1E8F156_9CLOT</name>
<dbReference type="EMBL" id="LZFO01000007">
    <property type="protein sequence ID" value="OFI06882.1"/>
    <property type="molecule type" value="Genomic_DNA"/>
</dbReference>
<protein>
    <recommendedName>
        <fullName evidence="8 10">Large ribosomal subunit protein uL24</fullName>
    </recommendedName>
</protein>
<dbReference type="Gene3D" id="2.30.30.30">
    <property type="match status" value="1"/>
</dbReference>
<comment type="subunit">
    <text evidence="3 10">Part of the 50S ribosomal subunit.</text>
</comment>
<dbReference type="AlphaFoldDB" id="A0A1E8F156"/>